<dbReference type="SUPFAM" id="SSF48452">
    <property type="entry name" value="TPR-like"/>
    <property type="match status" value="1"/>
</dbReference>
<organism evidence="2 3">
    <name type="scientific">Saltatorellus ferox</name>
    <dbReference type="NCBI Taxonomy" id="2528018"/>
    <lineage>
        <taxon>Bacteria</taxon>
        <taxon>Pseudomonadati</taxon>
        <taxon>Planctomycetota</taxon>
        <taxon>Planctomycetia</taxon>
        <taxon>Planctomycetia incertae sedis</taxon>
        <taxon>Saltatorellus</taxon>
    </lineage>
</organism>
<dbReference type="Gene3D" id="1.25.40.10">
    <property type="entry name" value="Tetratricopeptide repeat domain"/>
    <property type="match status" value="1"/>
</dbReference>
<gene>
    <name evidence="2" type="ORF">Poly30_22240</name>
</gene>
<accession>A0A518ERI7</accession>
<protein>
    <submittedName>
        <fullName evidence="2">Uncharacterized protein</fullName>
    </submittedName>
</protein>
<proteinExistence type="predicted"/>
<feature type="region of interest" description="Disordered" evidence="1">
    <location>
        <begin position="1408"/>
        <end position="1441"/>
    </location>
</feature>
<evidence type="ECO:0000313" key="2">
    <source>
        <dbReference type="EMBL" id="QDV06709.1"/>
    </source>
</evidence>
<dbReference type="EMBL" id="CP036434">
    <property type="protein sequence ID" value="QDV06709.1"/>
    <property type="molecule type" value="Genomic_DNA"/>
</dbReference>
<keyword evidence="3" id="KW-1185">Reference proteome</keyword>
<sequence>MKWTTATALFLALAAGGVGVTAVLNRKPKTPDEVLTDIRREMDGPAFDRDAAVNRLAAALEDERVELDPKLEAKLLRMRADIYRELKMYAESRGDLERLRKESSATEDEPGELGRETVQLTTDEKLRELDPETVQPMTQDELQELDLEIVQLMSDDGMKIEALSRIASLVTEGSDFGEAWALRGQLELDLGTELLRRAYRTAEASLASSDLPAVRETITELASRAADDPRKDVLINRLSRAFYGGSDAATGTVITQITEPRLRFQRARNDFANALEFIVEPSILVAFGNLLERAGQIELSIRLHRAARNIPAVANDPDAFAAFLGQLMKSNRIPEGVRVLQEWDYTNGGSLEFYRSAGEVFYRAEEYAALQKVAAGLDNYGADIGAAWRFFFLSVPRIVNAKLNAAQPIKDPELIKKRRESIEQAIGWLKEFANDDDALEPFLGARREAWFWISQAHALQGDAPAELTSLTTALELTSTPSSDDWVRVAELQKVVGPTVEWRKVEEALSEAMNIDPSRTAELAPDWYQAGKKQLERYNESLEDLIGQVSRSGFSALNPDVVGPAVWTQIAGHQLAIGDHYGASRAAMAAREKYRHLVPPLDIIIRAKLANSRTRAPKDDIIERIEAAGIDDQVEAFMSQLDGGRLDGEELVRAIRAAPLRFGKPAVARYYLTLDDPARAGEALVDVKDATAPPELRLLRARLLVEGDRFEVALEELKGLERDPNLRTDALLLKLEASIGAGMIRALDPIAAQFRALKGTTPKERKDVLESQLEAIDQLSMCGRADLALANLEPLDQQAGSRTKEFYRRRLLVDALTIRDRGAVPVQESILRAEPYLRDGTPDITAIVLAVAGRNWTELPGLVDRLLESDFKPTAKQEAALELLGERLQSGTRAADDGLRSLPRDPEWAFLSCAAASLVDARIELPEWYGPQAGRDAAKLLRGTADRQPQDPRDALVLYFLSSVPEWSPWVVPRIGEMVRQSGSSLWTLWLRARVFHALGDRLAEAKTIMRLTEDFPRFGPGHDAAVRLFEEQHPSEPLHPQIVRARRIRLQSLGEELIANPIEIHLAKAGELARLGKNTEAIQELEPAIRAGEIGVTEGRLILGILMIRSQQYSLAAQQLDRALQQDPGVFKETVIDALLFALEESIKRARNPEGAPQRGQLSEQAALAMLKSLSERYPLDPMVTLAELKLETPEVESDRGIRAQRALDRLFLNSGRKPLDQLRRGCTRRWIDYLAPHAPEVAQKILQRDLVLEPGNLDLWQLSGDIAELQKDYPAARSYYATLMAIDPRPKTALALAGIMIEEGSDIATARKILSDASAELAGSSSRPIYLQTVADLRDPFLDRPGMGRPKLAEIVPRLRGMWEARQRIRKDVEPVDLGLLFADALFRQLSAIDRAGVLAANYERNQDKKNKDLPDATKPSPEQLLEEQQQRTRDREERSQTYAAALSSLQRLLPELEKVVELDQDAIYSKDVVQAMHGLVKRIAELRRSESLLEQDPPDSSGS</sequence>
<feature type="region of interest" description="Disordered" evidence="1">
    <location>
        <begin position="97"/>
        <end position="119"/>
    </location>
</feature>
<feature type="compositionally biased region" description="Basic and acidic residues" evidence="1">
    <location>
        <begin position="1430"/>
        <end position="1441"/>
    </location>
</feature>
<name>A0A518ERI7_9BACT</name>
<dbReference type="Proteomes" id="UP000320390">
    <property type="component" value="Chromosome"/>
</dbReference>
<dbReference type="RefSeq" id="WP_145197122.1">
    <property type="nucleotide sequence ID" value="NZ_CP036434.1"/>
</dbReference>
<dbReference type="InterPro" id="IPR011990">
    <property type="entry name" value="TPR-like_helical_dom_sf"/>
</dbReference>
<feature type="compositionally biased region" description="Basic and acidic residues" evidence="1">
    <location>
        <begin position="1408"/>
        <end position="1417"/>
    </location>
</feature>
<evidence type="ECO:0000256" key="1">
    <source>
        <dbReference type="SAM" id="MobiDB-lite"/>
    </source>
</evidence>
<evidence type="ECO:0000313" key="3">
    <source>
        <dbReference type="Proteomes" id="UP000320390"/>
    </source>
</evidence>
<reference evidence="2 3" key="1">
    <citation type="submission" date="2019-02" db="EMBL/GenBank/DDBJ databases">
        <title>Deep-cultivation of Planctomycetes and their phenomic and genomic characterization uncovers novel biology.</title>
        <authorList>
            <person name="Wiegand S."/>
            <person name="Jogler M."/>
            <person name="Boedeker C."/>
            <person name="Pinto D."/>
            <person name="Vollmers J."/>
            <person name="Rivas-Marin E."/>
            <person name="Kohn T."/>
            <person name="Peeters S.H."/>
            <person name="Heuer A."/>
            <person name="Rast P."/>
            <person name="Oberbeckmann S."/>
            <person name="Bunk B."/>
            <person name="Jeske O."/>
            <person name="Meyerdierks A."/>
            <person name="Storesund J.E."/>
            <person name="Kallscheuer N."/>
            <person name="Luecker S."/>
            <person name="Lage O.M."/>
            <person name="Pohl T."/>
            <person name="Merkel B.J."/>
            <person name="Hornburger P."/>
            <person name="Mueller R.-W."/>
            <person name="Bruemmer F."/>
            <person name="Labrenz M."/>
            <person name="Spormann A.M."/>
            <person name="Op den Camp H."/>
            <person name="Overmann J."/>
            <person name="Amann R."/>
            <person name="Jetten M.S.M."/>
            <person name="Mascher T."/>
            <person name="Medema M.H."/>
            <person name="Devos D.P."/>
            <person name="Kaster A.-K."/>
            <person name="Ovreas L."/>
            <person name="Rohde M."/>
            <person name="Galperin M.Y."/>
            <person name="Jogler C."/>
        </authorList>
    </citation>
    <scope>NUCLEOTIDE SEQUENCE [LARGE SCALE GENOMIC DNA]</scope>
    <source>
        <strain evidence="2 3">Poly30</strain>
    </source>
</reference>